<sequence length="546" mass="60553">MRRLPAFAAALLLAACGSSTAPDAGHGTPPPFQPGPDAPFATIADPSLSLPLCILPAGTIGVPDLVVDPLPIPDRGNGLAADAASEAPAALPAQLALRNDRGTYNRRYQFALDEGAIWFKSNTAVTGIEQPWARLAMPGCLAGTVIGIAVDDDELTAIRADGAIYGMDNAFKDYALFNWSSRWGPPLWTGTGHRIPADYLAWSWSVISPAEDQHWTDPAGNLHTIGSGKVSHIWLLRSGGQRYTYVDPWLPRDDSYEMCGPLRGRYRGVNLSASGSTVFTVNRYGDLYTRNYDFDLCGADPLFFDYAYEDQRGVSNPKIQLPTFEWQRQPKIPGTITHDISVHKSGIDMLTRSLRVEGRDARGHTGYWEKDYRELDARAWKFVRTDQPLRGTVLDNRPRDSSLDDAGPGEDRYYARNLAQLPSLAAHPQVAGDADWAGELPDFNFYCSPARLRIRFSPTEDLELLLHHTDTIRQTERGRGLDQQPRAFVGSIEIPEPTFARLDSLPPKSQQFIQLYLDGRRHTSVRLSGVEDRISVTSFGWEFERP</sequence>
<feature type="signal peptide" evidence="2">
    <location>
        <begin position="1"/>
        <end position="21"/>
    </location>
</feature>
<reference evidence="3 4" key="1">
    <citation type="submission" date="2018-02" db="EMBL/GenBank/DDBJ databases">
        <title>Genome sequencing of Solimonas sp. HR-BB.</title>
        <authorList>
            <person name="Lee Y."/>
            <person name="Jeon C.O."/>
        </authorList>
    </citation>
    <scope>NUCLEOTIDE SEQUENCE [LARGE SCALE GENOMIC DNA]</scope>
    <source>
        <strain evidence="3 4">HR-BB</strain>
    </source>
</reference>
<evidence type="ECO:0000313" key="4">
    <source>
        <dbReference type="Proteomes" id="UP000238220"/>
    </source>
</evidence>
<evidence type="ECO:0000313" key="3">
    <source>
        <dbReference type="EMBL" id="PPE73430.1"/>
    </source>
</evidence>
<evidence type="ECO:0008006" key="5">
    <source>
        <dbReference type="Google" id="ProtNLM"/>
    </source>
</evidence>
<dbReference type="EMBL" id="PSNW01000007">
    <property type="protein sequence ID" value="PPE73430.1"/>
    <property type="molecule type" value="Genomic_DNA"/>
</dbReference>
<dbReference type="OrthoDB" id="9058532at2"/>
<name>A0A2S5TEM1_9GAMM</name>
<accession>A0A2S5TEM1</accession>
<organism evidence="3 4">
    <name type="scientific">Solimonas fluminis</name>
    <dbReference type="NCBI Taxonomy" id="2086571"/>
    <lineage>
        <taxon>Bacteria</taxon>
        <taxon>Pseudomonadati</taxon>
        <taxon>Pseudomonadota</taxon>
        <taxon>Gammaproteobacteria</taxon>
        <taxon>Nevskiales</taxon>
        <taxon>Nevskiaceae</taxon>
        <taxon>Solimonas</taxon>
    </lineage>
</organism>
<proteinExistence type="predicted"/>
<protein>
    <recommendedName>
        <fullName evidence="5">Lipoprotein</fullName>
    </recommendedName>
</protein>
<keyword evidence="2" id="KW-0732">Signal</keyword>
<comment type="caution">
    <text evidence="3">The sequence shown here is derived from an EMBL/GenBank/DDBJ whole genome shotgun (WGS) entry which is preliminary data.</text>
</comment>
<evidence type="ECO:0000256" key="1">
    <source>
        <dbReference type="SAM" id="MobiDB-lite"/>
    </source>
</evidence>
<feature type="chain" id="PRO_5015645501" description="Lipoprotein" evidence="2">
    <location>
        <begin position="22"/>
        <end position="546"/>
    </location>
</feature>
<gene>
    <name evidence="3" type="ORF">C3942_14285</name>
</gene>
<feature type="compositionally biased region" description="Pro residues" evidence="1">
    <location>
        <begin position="28"/>
        <end position="37"/>
    </location>
</feature>
<dbReference type="Proteomes" id="UP000238220">
    <property type="component" value="Unassembled WGS sequence"/>
</dbReference>
<feature type="region of interest" description="Disordered" evidence="1">
    <location>
        <begin position="20"/>
        <end position="40"/>
    </location>
</feature>
<dbReference type="PROSITE" id="PS51257">
    <property type="entry name" value="PROKAR_LIPOPROTEIN"/>
    <property type="match status" value="1"/>
</dbReference>
<keyword evidence="4" id="KW-1185">Reference proteome</keyword>
<evidence type="ECO:0000256" key="2">
    <source>
        <dbReference type="SAM" id="SignalP"/>
    </source>
</evidence>
<dbReference type="AlphaFoldDB" id="A0A2S5TEM1"/>
<dbReference type="RefSeq" id="WP_104231026.1">
    <property type="nucleotide sequence ID" value="NZ_PSNW01000007.1"/>
</dbReference>